<evidence type="ECO:0000256" key="5">
    <source>
        <dbReference type="ARBA" id="ARBA00023002"/>
    </source>
</evidence>
<dbReference type="InterPro" id="IPR036021">
    <property type="entry name" value="Tungsten_al_ferr_oxy-like_C"/>
</dbReference>
<keyword evidence="6" id="KW-0408">Iron</keyword>
<name>A0A1G7KTY5_9EURY</name>
<dbReference type="Gene3D" id="3.60.9.10">
    <property type="entry name" value="Aldehyde ferredoxin oxidoreductase, N-terminal domain"/>
    <property type="match status" value="1"/>
</dbReference>
<protein>
    <submittedName>
        <fullName evidence="11">Aldehyde:ferredoxin oxidoreductase</fullName>
    </submittedName>
</protein>
<sequence>MRPSRTRILRVDLSTGETARERVPRDWRRDYVGGKGLGARYLYEELSPGTDPTAPANLLAFLVGPLAGYLPGETRYVAVTKSPLTGGFLDSYAGGAFADRLAGSLGDCLGLLVTGAADRPVRIEVEDGRARIEPSGAWGADAAETAERFPDAGVACVGPAGEREAAYATIASDGGAHHAGRGGAGAVMGAKRLKAVVARDPPPTVPDDLAALRERDAAAYGDEPTGEWQAAGETVETIDYANEVGILAAEGWTETGFDGADDIGVEAALERAAGREGGDDGPAGEDGPVGDDGPAGDDAEGADLAAPGGFRIDTPDGEVVPRGAAPITLGAGLGIDDFDRVVDLCGVCDRLGLDVIGAGNAVAWAVRAGEAGVVDCPVSFGDADGAESLLKAIAAREAPPGLDVDPDLPNALADGIDAAVARFGGAELVPTVKSMALPGFDPRAAVGVALAYATSDRGACHRRARPQDTEPLARPDRSPADRVRDVVGEQNGRSVLWSLVVDDFVGEAVWTDLGAEWLAAIDHPAVTGVDRDGDAGEESDVDSIAPGDSTAGLATTGERIWTLTRLFNAREGFDRADDALPEPLRTSAADGTPGVDVDAFDRLLDRYYAARGWGESGLPTGETVDRLGLAGVVDDATPLDERPIDLGATSDSDD</sequence>
<organism evidence="11 12">
    <name type="scientific">Halorubrum xinjiangense</name>
    <dbReference type="NCBI Taxonomy" id="261291"/>
    <lineage>
        <taxon>Archaea</taxon>
        <taxon>Methanobacteriati</taxon>
        <taxon>Methanobacteriota</taxon>
        <taxon>Stenosarchaea group</taxon>
        <taxon>Halobacteria</taxon>
        <taxon>Halobacteriales</taxon>
        <taxon>Haloferacaceae</taxon>
        <taxon>Halorubrum</taxon>
    </lineage>
</organism>
<evidence type="ECO:0000256" key="1">
    <source>
        <dbReference type="ARBA" id="ARBA00001966"/>
    </source>
</evidence>
<dbReference type="InterPro" id="IPR036503">
    <property type="entry name" value="Ald_Fedxn_OxRdtase_N_sf"/>
</dbReference>
<comment type="cofactor">
    <cofactor evidence="1">
        <name>[4Fe-4S] cluster</name>
        <dbReference type="ChEBI" id="CHEBI:49883"/>
    </cofactor>
</comment>
<keyword evidence="7" id="KW-0411">Iron-sulfur</keyword>
<accession>A0A1G7KTY5</accession>
<dbReference type="GO" id="GO:0016625">
    <property type="term" value="F:oxidoreductase activity, acting on the aldehyde or oxo group of donors, iron-sulfur protein as acceptor"/>
    <property type="evidence" value="ECO:0007669"/>
    <property type="project" value="InterPro"/>
</dbReference>
<dbReference type="AlphaFoldDB" id="A0A1G7KTY5"/>
<feature type="domain" description="Aldehyde ferredoxin oxidoreductase N-terminal" evidence="10">
    <location>
        <begin position="7"/>
        <end position="202"/>
    </location>
</feature>
<keyword evidence="12" id="KW-1185">Reference proteome</keyword>
<dbReference type="InterPro" id="IPR001203">
    <property type="entry name" value="OxRdtase_Ald_Fedxn_C"/>
</dbReference>
<gene>
    <name evidence="11" type="ORF">SAMN04488067_10487</name>
</gene>
<reference evidence="11 12" key="1">
    <citation type="submission" date="2016-10" db="EMBL/GenBank/DDBJ databases">
        <authorList>
            <person name="Varghese N."/>
            <person name="Submissions S."/>
        </authorList>
    </citation>
    <scope>NUCLEOTIDE SEQUENCE [LARGE SCALE GENOMIC DNA]</scope>
    <source>
        <strain evidence="11 12">CGMCC 1.3527</strain>
    </source>
</reference>
<dbReference type="Gene3D" id="1.10.569.10">
    <property type="entry name" value="Aldehyde Ferredoxin Oxidoreductase Protein, subunit A, domain 2"/>
    <property type="match status" value="1"/>
</dbReference>
<dbReference type="SUPFAM" id="SSF56228">
    <property type="entry name" value="Aldehyde ferredoxin oxidoreductase, N-terminal domain"/>
    <property type="match status" value="1"/>
</dbReference>
<feature type="region of interest" description="Disordered" evidence="9">
    <location>
        <begin position="272"/>
        <end position="318"/>
    </location>
</feature>
<dbReference type="GO" id="GO:0009055">
    <property type="term" value="F:electron transfer activity"/>
    <property type="evidence" value="ECO:0007669"/>
    <property type="project" value="InterPro"/>
</dbReference>
<dbReference type="GO" id="GO:0051539">
    <property type="term" value="F:4 iron, 4 sulfur cluster binding"/>
    <property type="evidence" value="ECO:0007669"/>
    <property type="project" value="UniProtKB-KW"/>
</dbReference>
<evidence type="ECO:0000313" key="11">
    <source>
        <dbReference type="EMBL" id="SDF40556.1"/>
    </source>
</evidence>
<dbReference type="InterPro" id="IPR013983">
    <property type="entry name" value="Ald_Fedxn_OxRdtase_N"/>
</dbReference>
<dbReference type="Pfam" id="PF02730">
    <property type="entry name" value="AFOR_N"/>
    <property type="match status" value="1"/>
</dbReference>
<dbReference type="InterPro" id="IPR051919">
    <property type="entry name" value="W-dependent_AOR"/>
</dbReference>
<dbReference type="OrthoDB" id="30771at2157"/>
<proteinExistence type="inferred from homology"/>
<evidence type="ECO:0000313" key="12">
    <source>
        <dbReference type="Proteomes" id="UP000324020"/>
    </source>
</evidence>
<evidence type="ECO:0000256" key="9">
    <source>
        <dbReference type="SAM" id="MobiDB-lite"/>
    </source>
</evidence>
<keyword evidence="4" id="KW-0479">Metal-binding</keyword>
<evidence type="ECO:0000259" key="10">
    <source>
        <dbReference type="SMART" id="SM00790"/>
    </source>
</evidence>
<comment type="similarity">
    <text evidence="2">Belongs to the AOR/FOR family.</text>
</comment>
<feature type="compositionally biased region" description="Basic and acidic residues" evidence="9">
    <location>
        <begin position="465"/>
        <end position="486"/>
    </location>
</feature>
<dbReference type="PANTHER" id="PTHR30038">
    <property type="entry name" value="ALDEHYDE FERREDOXIN OXIDOREDUCTASE"/>
    <property type="match status" value="1"/>
</dbReference>
<keyword evidence="3" id="KW-0004">4Fe-4S</keyword>
<dbReference type="InterPro" id="IPR013984">
    <property type="entry name" value="Ald_Fedxn_OxRdtase_dom2"/>
</dbReference>
<dbReference type="InterPro" id="IPR013985">
    <property type="entry name" value="Ald_Fedxn_OxRdtase_dom3"/>
</dbReference>
<dbReference type="EMBL" id="FNBO01000004">
    <property type="protein sequence ID" value="SDF40556.1"/>
    <property type="molecule type" value="Genomic_DNA"/>
</dbReference>
<dbReference type="GO" id="GO:0046872">
    <property type="term" value="F:metal ion binding"/>
    <property type="evidence" value="ECO:0007669"/>
    <property type="project" value="UniProtKB-KW"/>
</dbReference>
<evidence type="ECO:0000256" key="6">
    <source>
        <dbReference type="ARBA" id="ARBA00023004"/>
    </source>
</evidence>
<dbReference type="Pfam" id="PF01314">
    <property type="entry name" value="AFOR_C"/>
    <property type="match status" value="1"/>
</dbReference>
<comment type="cofactor">
    <cofactor evidence="8">
        <name>tungstopterin</name>
        <dbReference type="ChEBI" id="CHEBI:30402"/>
    </cofactor>
</comment>
<dbReference type="Gene3D" id="1.10.599.10">
    <property type="entry name" value="Aldehyde Ferredoxin Oxidoreductase Protein, subunit A, domain 3"/>
    <property type="match status" value="1"/>
</dbReference>
<dbReference type="Proteomes" id="UP000324020">
    <property type="component" value="Unassembled WGS sequence"/>
</dbReference>
<evidence type="ECO:0000256" key="8">
    <source>
        <dbReference type="ARBA" id="ARBA00049934"/>
    </source>
</evidence>
<keyword evidence="5" id="KW-0560">Oxidoreductase</keyword>
<dbReference type="RefSeq" id="WP_149798195.1">
    <property type="nucleotide sequence ID" value="NZ_FNBO01000004.1"/>
</dbReference>
<evidence type="ECO:0000256" key="2">
    <source>
        <dbReference type="ARBA" id="ARBA00011032"/>
    </source>
</evidence>
<evidence type="ECO:0000256" key="3">
    <source>
        <dbReference type="ARBA" id="ARBA00022485"/>
    </source>
</evidence>
<dbReference type="PANTHER" id="PTHR30038:SF0">
    <property type="entry name" value="TUNGSTEN-CONTAINING ALDEHYDE FERREDOXIN OXIDOREDUCTASE"/>
    <property type="match status" value="1"/>
</dbReference>
<evidence type="ECO:0000256" key="4">
    <source>
        <dbReference type="ARBA" id="ARBA00022723"/>
    </source>
</evidence>
<feature type="region of interest" description="Disordered" evidence="9">
    <location>
        <begin position="460"/>
        <end position="486"/>
    </location>
</feature>
<dbReference type="SUPFAM" id="SSF48310">
    <property type="entry name" value="Aldehyde ferredoxin oxidoreductase, C-terminal domains"/>
    <property type="match status" value="1"/>
</dbReference>
<evidence type="ECO:0000256" key="7">
    <source>
        <dbReference type="ARBA" id="ARBA00023014"/>
    </source>
</evidence>
<dbReference type="SMART" id="SM00790">
    <property type="entry name" value="AFOR_N"/>
    <property type="match status" value="1"/>
</dbReference>